<sequence>MKNRVVLVVGPSGAGKDTLLKYAKQKLKDRVNFVKRYITREADVNEDNYYIDEYAFEILKHNGYFASSWSAHENFYGIPKRFIENGLNLISISRSKIREFENQYEDVITLNITLPKDKLRQRLISRKRESLEEIEKRLDRSYEKIECKKLIEFDNSALLKESKEKFLELLERIENE</sequence>
<dbReference type="EMBL" id="PDKJ01000001">
    <property type="protein sequence ID" value="RXJ70311.1"/>
    <property type="molecule type" value="Genomic_DNA"/>
</dbReference>
<evidence type="ECO:0000256" key="2">
    <source>
        <dbReference type="SAM" id="Coils"/>
    </source>
</evidence>
<accession>A0A4Q0YMA7</accession>
<evidence type="ECO:0000313" key="5">
    <source>
        <dbReference type="Proteomes" id="UP000290172"/>
    </source>
</evidence>
<dbReference type="RefSeq" id="WP_128978430.1">
    <property type="nucleotide sequence ID" value="NZ_PDKJ01000001.1"/>
</dbReference>
<dbReference type="InterPro" id="IPR008145">
    <property type="entry name" value="GK/Ca_channel_bsu"/>
</dbReference>
<feature type="domain" description="Guanylate kinase/L-type calcium channel beta subunit" evidence="3">
    <location>
        <begin position="2"/>
        <end position="174"/>
    </location>
</feature>
<keyword evidence="1" id="KW-0808">Transferase</keyword>
<dbReference type="AlphaFoldDB" id="A0A4Q0YMA7"/>
<keyword evidence="4" id="KW-0418">Kinase</keyword>
<dbReference type="PANTHER" id="PTHR23117">
    <property type="entry name" value="GUANYLATE KINASE-RELATED"/>
    <property type="match status" value="1"/>
</dbReference>
<dbReference type="Pfam" id="PF00625">
    <property type="entry name" value="Guanylate_kin"/>
    <property type="match status" value="1"/>
</dbReference>
<keyword evidence="2" id="KW-0175">Coiled coil</keyword>
<evidence type="ECO:0000256" key="1">
    <source>
        <dbReference type="ARBA" id="ARBA00022679"/>
    </source>
</evidence>
<evidence type="ECO:0000313" key="4">
    <source>
        <dbReference type="EMBL" id="RXJ70311.1"/>
    </source>
</evidence>
<name>A0A4Q0YMA7_9BACT</name>
<organism evidence="4 5">
    <name type="scientific">Halarcobacter ebronensis</name>
    <dbReference type="NCBI Taxonomy" id="1462615"/>
    <lineage>
        <taxon>Bacteria</taxon>
        <taxon>Pseudomonadati</taxon>
        <taxon>Campylobacterota</taxon>
        <taxon>Epsilonproteobacteria</taxon>
        <taxon>Campylobacterales</taxon>
        <taxon>Arcobacteraceae</taxon>
        <taxon>Halarcobacter</taxon>
    </lineage>
</organism>
<dbReference type="GO" id="GO:0005829">
    <property type="term" value="C:cytosol"/>
    <property type="evidence" value="ECO:0007669"/>
    <property type="project" value="TreeGrafter"/>
</dbReference>
<protein>
    <submittedName>
        <fullName evidence="4">Phosphonate metabolism protein/1,5-bisphosphokinase (PRPP-forming) PhnN</fullName>
    </submittedName>
</protein>
<reference evidence="4 5" key="1">
    <citation type="submission" date="2017-10" db="EMBL/GenBank/DDBJ databases">
        <title>Genomics of the genus Arcobacter.</title>
        <authorList>
            <person name="Perez-Cataluna A."/>
            <person name="Figueras M.J."/>
        </authorList>
    </citation>
    <scope>NUCLEOTIDE SEQUENCE [LARGE SCALE GENOMIC DNA]</scope>
    <source>
        <strain evidence="4 5">CECT 8993</strain>
    </source>
</reference>
<dbReference type="SUPFAM" id="SSF52540">
    <property type="entry name" value="P-loop containing nucleoside triphosphate hydrolases"/>
    <property type="match status" value="1"/>
</dbReference>
<dbReference type="PANTHER" id="PTHR23117:SF8">
    <property type="entry name" value="RIBOSE 1,5-BISPHOSPHATE PHOSPHOKINASE PHNN"/>
    <property type="match status" value="1"/>
</dbReference>
<dbReference type="SMART" id="SM00072">
    <property type="entry name" value="GuKc"/>
    <property type="match status" value="1"/>
</dbReference>
<gene>
    <name evidence="4" type="ORF">CRV08_01740</name>
</gene>
<proteinExistence type="predicted"/>
<dbReference type="Proteomes" id="UP000290172">
    <property type="component" value="Unassembled WGS sequence"/>
</dbReference>
<dbReference type="Gene3D" id="3.40.50.300">
    <property type="entry name" value="P-loop containing nucleotide triphosphate hydrolases"/>
    <property type="match status" value="1"/>
</dbReference>
<dbReference type="GO" id="GO:0006015">
    <property type="term" value="P:5-phosphoribose 1-diphosphate biosynthetic process"/>
    <property type="evidence" value="ECO:0007669"/>
    <property type="project" value="TreeGrafter"/>
</dbReference>
<evidence type="ECO:0000259" key="3">
    <source>
        <dbReference type="SMART" id="SM00072"/>
    </source>
</evidence>
<feature type="coiled-coil region" evidence="2">
    <location>
        <begin position="124"/>
        <end position="176"/>
    </location>
</feature>
<dbReference type="InterPro" id="IPR027417">
    <property type="entry name" value="P-loop_NTPase"/>
</dbReference>
<dbReference type="GO" id="GO:0033863">
    <property type="term" value="F:ribose 1,5-bisphosphate phosphokinase activity"/>
    <property type="evidence" value="ECO:0007669"/>
    <property type="project" value="TreeGrafter"/>
</dbReference>
<comment type="caution">
    <text evidence="4">The sequence shown here is derived from an EMBL/GenBank/DDBJ whole genome shotgun (WGS) entry which is preliminary data.</text>
</comment>